<evidence type="ECO:0000313" key="1">
    <source>
        <dbReference type="EMBL" id="KAF9813116.1"/>
    </source>
</evidence>
<organism evidence="1 2">
    <name type="scientific">Rhodonia placenta</name>
    <dbReference type="NCBI Taxonomy" id="104341"/>
    <lineage>
        <taxon>Eukaryota</taxon>
        <taxon>Fungi</taxon>
        <taxon>Dikarya</taxon>
        <taxon>Basidiomycota</taxon>
        <taxon>Agaricomycotina</taxon>
        <taxon>Agaricomycetes</taxon>
        <taxon>Polyporales</taxon>
        <taxon>Adustoporiaceae</taxon>
        <taxon>Rhodonia</taxon>
    </lineage>
</organism>
<sequence length="10" mass="1012">MPDNTCACSA</sequence>
<protein>
    <submittedName>
        <fullName evidence="1">Uncharacterized protein</fullName>
    </submittedName>
</protein>
<name>A0A8H7P192_9APHY</name>
<accession>A0A8H7P192</accession>
<gene>
    <name evidence="1" type="ORF">IEO21_05776</name>
</gene>
<comment type="caution">
    <text evidence="1">The sequence shown here is derived from an EMBL/GenBank/DDBJ whole genome shotgun (WGS) entry which is preliminary data.</text>
</comment>
<proteinExistence type="predicted"/>
<reference evidence="1" key="2">
    <citation type="journal article" name="Front. Microbiol.">
        <title>Degradative Capacity of Two Strains of Rhodonia placenta: From Phenotype to Genotype.</title>
        <authorList>
            <person name="Kolle M."/>
            <person name="Horta M.A.C."/>
            <person name="Nowrousian M."/>
            <person name="Ohm R.A."/>
            <person name="Benz J.P."/>
            <person name="Pilgard A."/>
        </authorList>
    </citation>
    <scope>NUCLEOTIDE SEQUENCE</scope>
    <source>
        <strain evidence="1">FPRL280</strain>
    </source>
</reference>
<reference evidence="1" key="1">
    <citation type="submission" date="2020-11" db="EMBL/GenBank/DDBJ databases">
        <authorList>
            <person name="Koelle M."/>
            <person name="Horta M.A.C."/>
            <person name="Nowrousian M."/>
            <person name="Ohm R.A."/>
            <person name="Benz P."/>
            <person name="Pilgard A."/>
        </authorList>
    </citation>
    <scope>NUCLEOTIDE SEQUENCE</scope>
    <source>
        <strain evidence="1">FPRL280</strain>
    </source>
</reference>
<evidence type="ECO:0000313" key="2">
    <source>
        <dbReference type="Proteomes" id="UP000639403"/>
    </source>
</evidence>
<dbReference type="EMBL" id="JADOXO010000112">
    <property type="protein sequence ID" value="KAF9813116.1"/>
    <property type="molecule type" value="Genomic_DNA"/>
</dbReference>
<dbReference type="Proteomes" id="UP000639403">
    <property type="component" value="Unassembled WGS sequence"/>
</dbReference>